<dbReference type="PANTHER" id="PTHR31704:SF37">
    <property type="entry name" value="HEAT SHOCK PROTEIN"/>
    <property type="match status" value="1"/>
</dbReference>
<dbReference type="PANTHER" id="PTHR31704">
    <property type="entry name" value="MYB/SANT-LIKE DNA-BINDING DOMAIN PROTEIN-RELATED"/>
    <property type="match status" value="1"/>
</dbReference>
<gene>
    <name evidence="2" type="ORF">Dsin_018333</name>
</gene>
<evidence type="ECO:0000313" key="3">
    <source>
        <dbReference type="Proteomes" id="UP001281410"/>
    </source>
</evidence>
<dbReference type="Proteomes" id="UP001281410">
    <property type="component" value="Unassembled WGS sequence"/>
</dbReference>
<dbReference type="EMBL" id="JANJYJ010000006">
    <property type="protein sequence ID" value="KAK3204287.1"/>
    <property type="molecule type" value="Genomic_DNA"/>
</dbReference>
<reference evidence="2" key="1">
    <citation type="journal article" date="2023" name="Plant J.">
        <title>Genome sequences and population genomics provide insights into the demographic history, inbreeding, and mutation load of two 'living fossil' tree species of Dipteronia.</title>
        <authorList>
            <person name="Feng Y."/>
            <person name="Comes H.P."/>
            <person name="Chen J."/>
            <person name="Zhu S."/>
            <person name="Lu R."/>
            <person name="Zhang X."/>
            <person name="Li P."/>
            <person name="Qiu J."/>
            <person name="Olsen K.M."/>
            <person name="Qiu Y."/>
        </authorList>
    </citation>
    <scope>NUCLEOTIDE SEQUENCE</scope>
    <source>
        <strain evidence="2">NBL</strain>
    </source>
</reference>
<feature type="domain" description="Myb/SANT-like" evidence="1">
    <location>
        <begin position="21"/>
        <end position="114"/>
    </location>
</feature>
<keyword evidence="3" id="KW-1185">Reference proteome</keyword>
<proteinExistence type="predicted"/>
<dbReference type="Pfam" id="PF12776">
    <property type="entry name" value="Myb_DNA-bind_3"/>
    <property type="match status" value="1"/>
</dbReference>
<sequence length="320" mass="36194">MNKFTSSESVSSGSQGISAIWNSHSVEIFCDLCIKEVEQGHRPRTHFTKVGWDNLVKIFNKATGKEYNKVQLKNRWDTLKGDWKLWRDLVGKETGLGWNAKLKTIDASEEWWHRKLQVHHNATKFRKEGIDPTMMEKLDRMFMNTTATGDHAWAPSSGVLPSDSSHTDTIQVKSTADSDESIPIDVTQDVKSVEKGGNKRIVNNYNTLGVRDRKGKNIVARGGGKVKTSAKLLEHIDVMLEAISTKSIAAPSQVQNDMVSSITETMQKLVSKTGLKPSNELWLFASRLFSMKDKREVFSLLEDPEDMLTWLRYEKEHSLA</sequence>
<dbReference type="InterPro" id="IPR024752">
    <property type="entry name" value="Myb/SANT-like_dom"/>
</dbReference>
<protein>
    <recommendedName>
        <fullName evidence="1">Myb/SANT-like domain-containing protein</fullName>
    </recommendedName>
</protein>
<evidence type="ECO:0000259" key="1">
    <source>
        <dbReference type="Pfam" id="PF12776"/>
    </source>
</evidence>
<organism evidence="2 3">
    <name type="scientific">Dipteronia sinensis</name>
    <dbReference type="NCBI Taxonomy" id="43782"/>
    <lineage>
        <taxon>Eukaryota</taxon>
        <taxon>Viridiplantae</taxon>
        <taxon>Streptophyta</taxon>
        <taxon>Embryophyta</taxon>
        <taxon>Tracheophyta</taxon>
        <taxon>Spermatophyta</taxon>
        <taxon>Magnoliopsida</taxon>
        <taxon>eudicotyledons</taxon>
        <taxon>Gunneridae</taxon>
        <taxon>Pentapetalae</taxon>
        <taxon>rosids</taxon>
        <taxon>malvids</taxon>
        <taxon>Sapindales</taxon>
        <taxon>Sapindaceae</taxon>
        <taxon>Hippocastanoideae</taxon>
        <taxon>Acereae</taxon>
        <taxon>Dipteronia</taxon>
    </lineage>
</organism>
<comment type="caution">
    <text evidence="2">The sequence shown here is derived from an EMBL/GenBank/DDBJ whole genome shotgun (WGS) entry which is preliminary data.</text>
</comment>
<evidence type="ECO:0000313" key="2">
    <source>
        <dbReference type="EMBL" id="KAK3204287.1"/>
    </source>
</evidence>
<accession>A0AAE0A550</accession>
<name>A0AAE0A550_9ROSI</name>
<dbReference type="AlphaFoldDB" id="A0AAE0A550"/>